<proteinExistence type="predicted"/>
<evidence type="ECO:0000256" key="1">
    <source>
        <dbReference type="SAM" id="Phobius"/>
    </source>
</evidence>
<sequence length="63" mass="7162">MPQLSPMSWVITIFSFFVFFSIFVVSIWWGKVSCYSFLSSDKVGVSGFGLGFGFWDVGRVYSK</sequence>
<organism evidence="2">
    <name type="scientific">Mutela dubia</name>
    <dbReference type="NCBI Taxonomy" id="152234"/>
    <lineage>
        <taxon>Eukaryota</taxon>
        <taxon>Metazoa</taxon>
        <taxon>Spiralia</taxon>
        <taxon>Lophotrochozoa</taxon>
        <taxon>Mollusca</taxon>
        <taxon>Bivalvia</taxon>
        <taxon>Autobranchia</taxon>
        <taxon>Heteroconchia</taxon>
        <taxon>Palaeoheterodonta</taxon>
        <taxon>Unionida</taxon>
        <taxon>Muteloidea</taxon>
        <taxon>Mutelidae</taxon>
        <taxon>Mutela</taxon>
    </lineage>
</organism>
<keyword evidence="2" id="KW-0496">Mitochondrion</keyword>
<protein>
    <submittedName>
        <fullName evidence="2">ATP synthase F0 subunit 8</fullName>
    </submittedName>
</protein>
<feature type="transmembrane region" description="Helical" evidence="1">
    <location>
        <begin position="6"/>
        <end position="29"/>
    </location>
</feature>
<gene>
    <name evidence="2" type="primary">atp8</name>
</gene>
<geneLocation type="mitochondrion" evidence="2"/>
<dbReference type="RefSeq" id="YP_009373439.1">
    <property type="nucleotide sequence ID" value="NC_034844.1"/>
</dbReference>
<dbReference type="EMBL" id="KU873120">
    <property type="protein sequence ID" value="AQT38522.1"/>
    <property type="molecule type" value="Genomic_DNA"/>
</dbReference>
<reference evidence="2" key="1">
    <citation type="journal article" date="2017" name="Sci. Rep.">
        <title>Evolution of sex-dependent mtDNA transmission in freshwater mussels (Bivalvia: Unionida).</title>
        <authorList>
            <person name="Guerra D."/>
            <person name="Plazzi F."/>
            <person name="Stewart D.T."/>
            <person name="Bogan A.E."/>
            <person name="Hoeh W.R."/>
            <person name="Breton S."/>
        </authorList>
    </citation>
    <scope>NUCLEOTIDE SEQUENCE</scope>
    <source>
        <strain evidence="2">H1495</strain>
        <tissue evidence="2">Gonad</tissue>
    </source>
</reference>
<name>A0A1X9JRU7_9BIVA</name>
<keyword evidence="1" id="KW-1133">Transmembrane helix</keyword>
<dbReference type="AlphaFoldDB" id="A0A1X9JRU7"/>
<accession>A0A1X9JRU7</accession>
<keyword evidence="1" id="KW-0812">Transmembrane</keyword>
<dbReference type="GeneID" id="32951346"/>
<evidence type="ECO:0000313" key="2">
    <source>
        <dbReference type="EMBL" id="AQT38522.1"/>
    </source>
</evidence>
<keyword evidence="1" id="KW-0472">Membrane</keyword>